<dbReference type="SUPFAM" id="SSF53756">
    <property type="entry name" value="UDP-Glycosyltransferase/glycogen phosphorylase"/>
    <property type="match status" value="1"/>
</dbReference>
<dbReference type="PANTHER" id="PTHR45947:SF3">
    <property type="entry name" value="SULFOQUINOVOSYL TRANSFERASE SQD2"/>
    <property type="match status" value="1"/>
</dbReference>
<dbReference type="RefSeq" id="WP_340294617.1">
    <property type="nucleotide sequence ID" value="NZ_JBBEOI010000172.1"/>
</dbReference>
<dbReference type="PANTHER" id="PTHR45947">
    <property type="entry name" value="SULFOQUINOVOSYL TRANSFERASE SQD2"/>
    <property type="match status" value="1"/>
</dbReference>
<evidence type="ECO:0000313" key="6">
    <source>
        <dbReference type="EMBL" id="MFC3688387.1"/>
    </source>
</evidence>
<dbReference type="InterPro" id="IPR050194">
    <property type="entry name" value="Glycosyltransferase_grp1"/>
</dbReference>
<dbReference type="InterPro" id="IPR001296">
    <property type="entry name" value="Glyco_trans_1"/>
</dbReference>
<feature type="domain" description="Glycosyltransferase subfamily 4-like N-terminal" evidence="5">
    <location>
        <begin position="19"/>
        <end position="176"/>
    </location>
</feature>
<dbReference type="InterPro" id="IPR028098">
    <property type="entry name" value="Glyco_trans_4-like_N"/>
</dbReference>
<evidence type="ECO:0000313" key="7">
    <source>
        <dbReference type="Proteomes" id="UP001595685"/>
    </source>
</evidence>
<reference evidence="7" key="1">
    <citation type="journal article" date="2019" name="Int. J. Syst. Evol. Microbiol.">
        <title>The Global Catalogue of Microorganisms (GCM) 10K type strain sequencing project: providing services to taxonomists for standard genome sequencing and annotation.</title>
        <authorList>
            <consortium name="The Broad Institute Genomics Platform"/>
            <consortium name="The Broad Institute Genome Sequencing Center for Infectious Disease"/>
            <person name="Wu L."/>
            <person name="Ma J."/>
        </authorList>
    </citation>
    <scope>NUCLEOTIDE SEQUENCE [LARGE SCALE GENOMIC DNA]</scope>
    <source>
        <strain evidence="7">NCAIM B.02333</strain>
    </source>
</reference>
<name>A0ABV7WHN0_9MICO</name>
<accession>A0ABV7WHN0</accession>
<evidence type="ECO:0000256" key="3">
    <source>
        <dbReference type="ARBA" id="ARBA00022679"/>
    </source>
</evidence>
<dbReference type="Pfam" id="PF00534">
    <property type="entry name" value="Glycos_transf_1"/>
    <property type="match status" value="1"/>
</dbReference>
<proteinExistence type="predicted"/>
<sequence>MTRPGRVLVVTNDFPPRAGGIETYVDALVGRLDPERVVVHACAQDGAAEHDRGLPYPVVRDPARLLLPGPGLSRRVRETARRHGADAVWFPSAAPLALLAPGLRRAGVRTVVASAHGHEVWWARLPGARCALRALGEGVDVVTVDSAAVRRPVSRGLGAAAAGRVVLLSPGVDADRFAAPRPPGGDDPLDGPVVLCVSRAVPRKGHARLLDLWPEVRRRHPAARLVLAGGGPELERLRHRAQDLPGVQVLGRVDDDRLPALYAAADLFVLPVADRLAGLVTESLGIVLLEAAAAGLPVVSGRAGGTVDAVLHGRTGLLVDASDRDQLLGSVETYLSDPGRRRRDGTAGQEWVRAAWTWDRTARRLEALLAGEPVDRW</sequence>
<gene>
    <name evidence="6" type="ORF">ACFOLH_08535</name>
</gene>
<dbReference type="Proteomes" id="UP001595685">
    <property type="component" value="Unassembled WGS sequence"/>
</dbReference>
<comment type="caution">
    <text evidence="6">The sequence shown here is derived from an EMBL/GenBank/DDBJ whole genome shotgun (WGS) entry which is preliminary data.</text>
</comment>
<dbReference type="Gene3D" id="3.40.50.2000">
    <property type="entry name" value="Glycogen Phosphorylase B"/>
    <property type="match status" value="2"/>
</dbReference>
<dbReference type="CDD" id="cd03801">
    <property type="entry name" value="GT4_PimA-like"/>
    <property type="match status" value="1"/>
</dbReference>
<dbReference type="GO" id="GO:0016757">
    <property type="term" value="F:glycosyltransferase activity"/>
    <property type="evidence" value="ECO:0007669"/>
    <property type="project" value="UniProtKB-KW"/>
</dbReference>
<protein>
    <recommendedName>
        <fullName evidence="1">D-inositol 3-phosphate glycosyltransferase</fullName>
    </recommendedName>
</protein>
<feature type="domain" description="Glycosyl transferase family 1" evidence="4">
    <location>
        <begin position="189"/>
        <end position="350"/>
    </location>
</feature>
<dbReference type="Pfam" id="PF13439">
    <property type="entry name" value="Glyco_transf_4"/>
    <property type="match status" value="1"/>
</dbReference>
<organism evidence="6 7">
    <name type="scientific">Aquipuribacter hungaricus</name>
    <dbReference type="NCBI Taxonomy" id="545624"/>
    <lineage>
        <taxon>Bacteria</taxon>
        <taxon>Bacillati</taxon>
        <taxon>Actinomycetota</taxon>
        <taxon>Actinomycetes</taxon>
        <taxon>Micrococcales</taxon>
        <taxon>Intrasporangiaceae</taxon>
        <taxon>Aquipuribacter</taxon>
    </lineage>
</organism>
<dbReference type="EMBL" id="JBHRWW010000004">
    <property type="protein sequence ID" value="MFC3688387.1"/>
    <property type="molecule type" value="Genomic_DNA"/>
</dbReference>
<evidence type="ECO:0000259" key="4">
    <source>
        <dbReference type="Pfam" id="PF00534"/>
    </source>
</evidence>
<keyword evidence="3 6" id="KW-0808">Transferase</keyword>
<keyword evidence="2 6" id="KW-0328">Glycosyltransferase</keyword>
<evidence type="ECO:0000256" key="1">
    <source>
        <dbReference type="ARBA" id="ARBA00021292"/>
    </source>
</evidence>
<evidence type="ECO:0000259" key="5">
    <source>
        <dbReference type="Pfam" id="PF13439"/>
    </source>
</evidence>
<evidence type="ECO:0000256" key="2">
    <source>
        <dbReference type="ARBA" id="ARBA00022676"/>
    </source>
</evidence>
<keyword evidence="7" id="KW-1185">Reference proteome</keyword>